<sequence>MGKLTAAKVKTLIDKPGRYSDGDGLILFVRAPGQASWVARFQHNNKRRDYGIGSAKLYKLAEARERAWEVRRALADGRDPRTLWEQPAPLLRTFREAAEDFLSAKTDDVGTKRQKQDRSNLTRYAFPSLGRLQVQTIEADRIADCLRPIWTTKPEVARQVRSLIVRILRFTRPDGALFVGTLGPAIADRLPKQPSKGNFSALPYQELPAFMDRLQGKSSMGALALRMLILCASRSGEIRGATWDEIDFAQAVWTIPGDRMKMSKPHRVPLTPQALAVLEEAKVLRRSDYIFPNGKGVALSDMALTKTLRDMSMNCTAHGMRSTFRDWAAEQTSVAGEIAEAALAHAVPNAVEASYKRTDFFDKRRDLMNNWARFATGEDSAEIVALANAQ</sequence>
<dbReference type="SUPFAM" id="SSF56349">
    <property type="entry name" value="DNA breaking-rejoining enzymes"/>
    <property type="match status" value="1"/>
</dbReference>
<protein>
    <submittedName>
        <fullName evidence="5">Uncharacterized protein</fullName>
    </submittedName>
</protein>
<dbReference type="Proteomes" id="UP000035287">
    <property type="component" value="Chromosome"/>
</dbReference>
<evidence type="ECO:0000256" key="2">
    <source>
        <dbReference type="ARBA" id="ARBA00022908"/>
    </source>
</evidence>
<accession>A0A0G3XDU9</accession>
<dbReference type="InterPro" id="IPR025166">
    <property type="entry name" value="Integrase_DNA_bind_dom"/>
</dbReference>
<dbReference type="PANTHER" id="PTHR30629:SF2">
    <property type="entry name" value="PROPHAGE INTEGRASE INTS-RELATED"/>
    <property type="match status" value="1"/>
</dbReference>
<dbReference type="OrthoDB" id="7388552at2"/>
<evidence type="ECO:0000313" key="5">
    <source>
        <dbReference type="EMBL" id="AKM09720.1"/>
    </source>
</evidence>
<keyword evidence="3" id="KW-0238">DNA-binding</keyword>
<keyword evidence="2" id="KW-0229">DNA integration</keyword>
<dbReference type="KEGG" id="cna:AB433_06575"/>
<dbReference type="Gene3D" id="1.10.443.10">
    <property type="entry name" value="Intergrase catalytic core"/>
    <property type="match status" value="1"/>
</dbReference>
<dbReference type="Gene3D" id="1.10.150.130">
    <property type="match status" value="1"/>
</dbReference>
<dbReference type="PROSITE" id="PS51898">
    <property type="entry name" value="TYR_RECOMBINASE"/>
    <property type="match status" value="1"/>
</dbReference>
<proteinExistence type="inferred from homology"/>
<dbReference type="InterPro" id="IPR013762">
    <property type="entry name" value="Integrase-like_cat_sf"/>
</dbReference>
<organism evidence="5 6">
    <name type="scientific">Croceicoccus naphthovorans</name>
    <dbReference type="NCBI Taxonomy" id="1348774"/>
    <lineage>
        <taxon>Bacteria</taxon>
        <taxon>Pseudomonadati</taxon>
        <taxon>Pseudomonadota</taxon>
        <taxon>Alphaproteobacteria</taxon>
        <taxon>Sphingomonadales</taxon>
        <taxon>Erythrobacteraceae</taxon>
        <taxon>Croceicoccus</taxon>
    </lineage>
</organism>
<keyword evidence="4" id="KW-0233">DNA recombination</keyword>
<dbReference type="InterPro" id="IPR053876">
    <property type="entry name" value="Phage_int_M"/>
</dbReference>
<dbReference type="InterPro" id="IPR011010">
    <property type="entry name" value="DNA_brk_join_enz"/>
</dbReference>
<dbReference type="Pfam" id="PF22022">
    <property type="entry name" value="Phage_int_M"/>
    <property type="match status" value="1"/>
</dbReference>
<keyword evidence="6" id="KW-1185">Reference proteome</keyword>
<dbReference type="InterPro" id="IPR038488">
    <property type="entry name" value="Integrase_DNA-bd_sf"/>
</dbReference>
<dbReference type="GO" id="GO:0015074">
    <property type="term" value="P:DNA integration"/>
    <property type="evidence" value="ECO:0007669"/>
    <property type="project" value="UniProtKB-KW"/>
</dbReference>
<dbReference type="CDD" id="cd00801">
    <property type="entry name" value="INT_P4_C"/>
    <property type="match status" value="1"/>
</dbReference>
<comment type="similarity">
    <text evidence="1">Belongs to the 'phage' integrase family.</text>
</comment>
<reference evidence="5 6" key="1">
    <citation type="submission" date="2015-06" db="EMBL/GenBank/DDBJ databases">
        <authorList>
            <person name="Zeng Y."/>
            <person name="Huang Y."/>
        </authorList>
    </citation>
    <scope>NUCLEOTIDE SEQUENCE [LARGE SCALE GENOMIC DNA]</scope>
    <source>
        <strain evidence="5 6">PQ-2</strain>
    </source>
</reference>
<dbReference type="Pfam" id="PF13356">
    <property type="entry name" value="Arm-DNA-bind_3"/>
    <property type="match status" value="1"/>
</dbReference>
<dbReference type="STRING" id="1348774.AB433_06575"/>
<dbReference type="InterPro" id="IPR050808">
    <property type="entry name" value="Phage_Integrase"/>
</dbReference>
<name>A0A0G3XDU9_9SPHN</name>
<gene>
    <name evidence="5" type="ORF">AB433_06575</name>
</gene>
<evidence type="ECO:0000313" key="6">
    <source>
        <dbReference type="Proteomes" id="UP000035287"/>
    </source>
</evidence>
<dbReference type="PANTHER" id="PTHR30629">
    <property type="entry name" value="PROPHAGE INTEGRASE"/>
    <property type="match status" value="1"/>
</dbReference>
<dbReference type="InterPro" id="IPR002104">
    <property type="entry name" value="Integrase_catalytic"/>
</dbReference>
<evidence type="ECO:0000256" key="3">
    <source>
        <dbReference type="ARBA" id="ARBA00023125"/>
    </source>
</evidence>
<dbReference type="RefSeq" id="WP_047820405.1">
    <property type="nucleotide sequence ID" value="NZ_CP011770.1"/>
</dbReference>
<dbReference type="InterPro" id="IPR010998">
    <property type="entry name" value="Integrase_recombinase_N"/>
</dbReference>
<dbReference type="AlphaFoldDB" id="A0A0G3XDU9"/>
<dbReference type="GO" id="GO:0006310">
    <property type="term" value="P:DNA recombination"/>
    <property type="evidence" value="ECO:0007669"/>
    <property type="project" value="UniProtKB-KW"/>
</dbReference>
<dbReference type="Pfam" id="PF00589">
    <property type="entry name" value="Phage_integrase"/>
    <property type="match status" value="1"/>
</dbReference>
<dbReference type="GO" id="GO:0003677">
    <property type="term" value="F:DNA binding"/>
    <property type="evidence" value="ECO:0007669"/>
    <property type="project" value="UniProtKB-KW"/>
</dbReference>
<evidence type="ECO:0000256" key="4">
    <source>
        <dbReference type="ARBA" id="ARBA00023172"/>
    </source>
</evidence>
<dbReference type="Gene3D" id="3.30.160.390">
    <property type="entry name" value="Integrase, DNA-binding domain"/>
    <property type="match status" value="1"/>
</dbReference>
<dbReference type="PATRIC" id="fig|1348774.3.peg.1376"/>
<dbReference type="EMBL" id="CP011770">
    <property type="protein sequence ID" value="AKM09720.1"/>
    <property type="molecule type" value="Genomic_DNA"/>
</dbReference>
<evidence type="ECO:0000256" key="1">
    <source>
        <dbReference type="ARBA" id="ARBA00008857"/>
    </source>
</evidence>